<keyword evidence="1" id="KW-0732">Signal</keyword>
<dbReference type="RefSeq" id="WP_163076371.1">
    <property type="nucleotide sequence ID" value="NZ_CP048630.1"/>
</dbReference>
<evidence type="ECO:0000256" key="2">
    <source>
        <dbReference type="ARBA" id="ARBA00022764"/>
    </source>
</evidence>
<accession>A0A6P1YR99</accession>
<evidence type="ECO:0000313" key="4">
    <source>
        <dbReference type="Proteomes" id="UP000464751"/>
    </source>
</evidence>
<proteinExistence type="predicted"/>
<protein>
    <submittedName>
        <fullName evidence="3">Extracellular solute-binding protein</fullName>
    </submittedName>
</protein>
<evidence type="ECO:0000313" key="3">
    <source>
        <dbReference type="EMBL" id="QIB35226.1"/>
    </source>
</evidence>
<dbReference type="EMBL" id="CP048630">
    <property type="protein sequence ID" value="QIB35226.1"/>
    <property type="molecule type" value="Genomic_DNA"/>
</dbReference>
<dbReference type="PANTHER" id="PTHR30006">
    <property type="entry name" value="THIAMINE-BINDING PERIPLASMIC PROTEIN-RELATED"/>
    <property type="match status" value="1"/>
</dbReference>
<evidence type="ECO:0000256" key="1">
    <source>
        <dbReference type="ARBA" id="ARBA00022729"/>
    </source>
</evidence>
<dbReference type="Proteomes" id="UP000464751">
    <property type="component" value="Chromosome"/>
</dbReference>
<reference evidence="3 4" key="1">
    <citation type="submission" date="2020-02" db="EMBL/GenBank/DDBJ databases">
        <authorList>
            <person name="Li G."/>
        </authorList>
    </citation>
    <scope>NUCLEOTIDE SEQUENCE [LARGE SCALE GENOMIC DNA]</scope>
    <source>
        <strain evidence="3 4">DSM 102029</strain>
    </source>
</reference>
<dbReference type="Pfam" id="PF13416">
    <property type="entry name" value="SBP_bac_8"/>
    <property type="match status" value="1"/>
</dbReference>
<gene>
    <name evidence="3" type="ORF">G3A50_17045</name>
</gene>
<keyword evidence="2" id="KW-0574">Periplasm</keyword>
<dbReference type="PANTHER" id="PTHR30006:SF2">
    <property type="entry name" value="ABC TRANSPORTER SUBSTRATE-BINDING PROTEIN"/>
    <property type="match status" value="1"/>
</dbReference>
<dbReference type="AlphaFoldDB" id="A0A6P1YR99"/>
<dbReference type="SUPFAM" id="SSF53850">
    <property type="entry name" value="Periplasmic binding protein-like II"/>
    <property type="match status" value="1"/>
</dbReference>
<sequence length="364" mass="40547">MSMTRRAFNRAALNGTGLAATSALTGGLILPANAAERLLVVQWGANWIEVSKQITADFNKTNDTQIAWELHSGGSAAVIAKIKAVWPNTQYNVLSVWDPVFRTLIKEDWLVPIDESIVTNLATIPDQFIQKNDKGQKMTVPLSTAGAFWGYREDLLPGGFDSVEDLLRPEFKGKLCVPYPINLTGLFIVSCAIQRGGSEKNAEPGWEFIKELASKGQIGEICTSNSEYINAMATGQYSVGFWNNGGWFATAKNFPVKLKNRMPDNKGFLYNEGFCVLKGSPEKAAFEFANFFAEPKMNELYNINLGSGPTQPSAKTNPMLVDWYYKPDELAKYAYFADFAYLSSVMNEWNARWEREIVPLVRRG</sequence>
<dbReference type="KEGG" id="apra:G3A50_17045"/>
<dbReference type="Gene3D" id="3.40.190.10">
    <property type="entry name" value="Periplasmic binding protein-like II"/>
    <property type="match status" value="2"/>
</dbReference>
<name>A0A6P1YR99_9HYPH</name>
<dbReference type="PROSITE" id="PS51318">
    <property type="entry name" value="TAT"/>
    <property type="match status" value="1"/>
</dbReference>
<keyword evidence="4" id="KW-1185">Reference proteome</keyword>
<dbReference type="InterPro" id="IPR006059">
    <property type="entry name" value="SBP"/>
</dbReference>
<dbReference type="InterPro" id="IPR006311">
    <property type="entry name" value="TAT_signal"/>
</dbReference>
<organism evidence="3 4">
    <name type="scientific">Ancylobacter pratisalsi</name>
    <dbReference type="NCBI Taxonomy" id="1745854"/>
    <lineage>
        <taxon>Bacteria</taxon>
        <taxon>Pseudomonadati</taxon>
        <taxon>Pseudomonadota</taxon>
        <taxon>Alphaproteobacteria</taxon>
        <taxon>Hyphomicrobiales</taxon>
        <taxon>Xanthobacteraceae</taxon>
        <taxon>Ancylobacter</taxon>
    </lineage>
</organism>